<protein>
    <recommendedName>
        <fullName evidence="4">Integral membrane protein</fullName>
    </recommendedName>
</protein>
<gene>
    <name evidence="2" type="ORF">VSH64_08660</name>
</gene>
<sequence>MLTRRGRAALHALAVYETLFALSAVVGGIGLMARAPGFDLPTADLAPLGLHSWVLPGAALAVAIGGVLGLAAAVAWRTDRRAPYFAYAACAVLVGWLAIQFTVIGAHQPAQWMTVAMAGLLAVLGRYTQRVVGA</sequence>
<evidence type="ECO:0000313" key="2">
    <source>
        <dbReference type="EMBL" id="WSE32179.1"/>
    </source>
</evidence>
<dbReference type="RefSeq" id="WP_326834987.1">
    <property type="nucleotide sequence ID" value="NZ_CP142149.1"/>
</dbReference>
<organism evidence="2 3">
    <name type="scientific">Amycolatopsis rhabdoformis</name>
    <dbReference type="NCBI Taxonomy" id="1448059"/>
    <lineage>
        <taxon>Bacteria</taxon>
        <taxon>Bacillati</taxon>
        <taxon>Actinomycetota</taxon>
        <taxon>Actinomycetes</taxon>
        <taxon>Pseudonocardiales</taxon>
        <taxon>Pseudonocardiaceae</taxon>
        <taxon>Amycolatopsis</taxon>
    </lineage>
</organism>
<keyword evidence="1" id="KW-0812">Transmembrane</keyword>
<reference evidence="2 3" key="1">
    <citation type="journal article" date="2015" name="Int. J. Syst. Evol. Microbiol.">
        <title>Amycolatopsis rhabdoformis sp. nov., an actinomycete isolated from a tropical forest soil.</title>
        <authorList>
            <person name="Souza W.R."/>
            <person name="Silva R.E."/>
            <person name="Goodfellow M."/>
            <person name="Busarakam K."/>
            <person name="Figueiro F.S."/>
            <person name="Ferreira D."/>
            <person name="Rodrigues-Filho E."/>
            <person name="Moraes L.A.B."/>
            <person name="Zucchi T.D."/>
        </authorList>
    </citation>
    <scope>NUCLEOTIDE SEQUENCE [LARGE SCALE GENOMIC DNA]</scope>
    <source>
        <strain evidence="2 3">NCIMB 14900</strain>
    </source>
</reference>
<keyword evidence="1" id="KW-1133">Transmembrane helix</keyword>
<feature type="transmembrane region" description="Helical" evidence="1">
    <location>
        <begin position="84"/>
        <end position="104"/>
    </location>
</feature>
<feature type="transmembrane region" description="Helical" evidence="1">
    <location>
        <begin position="110"/>
        <end position="128"/>
    </location>
</feature>
<dbReference type="Proteomes" id="UP001330812">
    <property type="component" value="Chromosome"/>
</dbReference>
<evidence type="ECO:0008006" key="4">
    <source>
        <dbReference type="Google" id="ProtNLM"/>
    </source>
</evidence>
<keyword evidence="1" id="KW-0472">Membrane</keyword>
<keyword evidence="3" id="KW-1185">Reference proteome</keyword>
<name>A0ABZ1IF52_9PSEU</name>
<feature type="transmembrane region" description="Helical" evidence="1">
    <location>
        <begin position="12"/>
        <end position="33"/>
    </location>
</feature>
<accession>A0ABZ1IF52</accession>
<evidence type="ECO:0000256" key="1">
    <source>
        <dbReference type="SAM" id="Phobius"/>
    </source>
</evidence>
<feature type="transmembrane region" description="Helical" evidence="1">
    <location>
        <begin position="53"/>
        <end position="77"/>
    </location>
</feature>
<dbReference type="EMBL" id="CP142149">
    <property type="protein sequence ID" value="WSE32179.1"/>
    <property type="molecule type" value="Genomic_DNA"/>
</dbReference>
<evidence type="ECO:0000313" key="3">
    <source>
        <dbReference type="Proteomes" id="UP001330812"/>
    </source>
</evidence>
<proteinExistence type="predicted"/>